<evidence type="ECO:0000256" key="1">
    <source>
        <dbReference type="ARBA" id="ARBA00003416"/>
    </source>
</evidence>
<dbReference type="InterPro" id="IPR003798">
    <property type="entry name" value="DNA_recombination_RmuC"/>
</dbReference>
<feature type="region of interest" description="Disordered" evidence="6">
    <location>
        <begin position="369"/>
        <end position="405"/>
    </location>
</feature>
<dbReference type="PANTHER" id="PTHR30563:SF0">
    <property type="entry name" value="DNA RECOMBINATION PROTEIN RMUC"/>
    <property type="match status" value="1"/>
</dbReference>
<dbReference type="RefSeq" id="WP_011471281.1">
    <property type="nucleotide sequence ID" value="NC_007925.1"/>
</dbReference>
<dbReference type="HOGENOM" id="CLU_020365_0_1_5"/>
<sequence>MNDILFTVGEMPFSVGAAGIGFAAAALLLLVVIAVIIARGLGTGSAAAMAQAARADELEYRLAEMMRAQHEASGRVAAMGQALAGRQAEMARAVSERLDSVTHRVGQSMEHTTRHTLNSLRVLHERLGIIDDAHHNLTELTAQVTTLRDVLSNKQSRGAFGQARMEAIVADGMPKGAYAFQYTLSSGKRPDCVVFLPDQRPLCIDAKFPLEAITALHDARSEEARRAASQRLRNDVLRHVTDIAEKYLIPGETQDTALMFVPSESVYAEIHERFDDVIQKAYRARIVLVSPSLLMLAIQLMQQILKDARMRDAADQIRTEVMNLGDDLSRLRDRVLKLQTHFGQVNEDVRQILISADKIERRAGRIEELDFSSHDAPPGATVAPASQPARPDLFAMPRRELQAGE</sequence>
<protein>
    <recommendedName>
        <fullName evidence="3">DNA recombination protein RmuC homolog</fullName>
    </recommendedName>
</protein>
<proteinExistence type="inferred from homology"/>
<dbReference type="PANTHER" id="PTHR30563">
    <property type="entry name" value="DNA RECOMBINATION PROTEIN RMUC"/>
    <property type="match status" value="1"/>
</dbReference>
<dbReference type="GO" id="GO:0006310">
    <property type="term" value="P:DNA recombination"/>
    <property type="evidence" value="ECO:0007669"/>
    <property type="project" value="UniProtKB-KW"/>
</dbReference>
<dbReference type="STRING" id="316056.RPC_0802"/>
<comment type="function">
    <text evidence="1">Involved in DNA recombination.</text>
</comment>
<comment type="similarity">
    <text evidence="2">Belongs to the RmuC family.</text>
</comment>
<evidence type="ECO:0000313" key="7">
    <source>
        <dbReference type="EMBL" id="ABD86373.1"/>
    </source>
</evidence>
<evidence type="ECO:0000256" key="6">
    <source>
        <dbReference type="SAM" id="MobiDB-lite"/>
    </source>
</evidence>
<evidence type="ECO:0000256" key="2">
    <source>
        <dbReference type="ARBA" id="ARBA00009840"/>
    </source>
</evidence>
<dbReference type="Pfam" id="PF02646">
    <property type="entry name" value="RmuC"/>
    <property type="match status" value="1"/>
</dbReference>
<reference evidence="7" key="1">
    <citation type="submission" date="2006-03" db="EMBL/GenBank/DDBJ databases">
        <title>Complete sequence of Rhodopseudomonas palustris BisB18.</title>
        <authorList>
            <consortium name="US DOE Joint Genome Institute"/>
            <person name="Copeland A."/>
            <person name="Lucas S."/>
            <person name="Lapidus A."/>
            <person name="Barry K."/>
            <person name="Detter J.C."/>
            <person name="Glavina del Rio T."/>
            <person name="Hammon N."/>
            <person name="Israni S."/>
            <person name="Dalin E."/>
            <person name="Tice H."/>
            <person name="Pitluck S."/>
            <person name="Chain P."/>
            <person name="Malfatti S."/>
            <person name="Shin M."/>
            <person name="Vergez L."/>
            <person name="Schmutz J."/>
            <person name="Larimer F."/>
            <person name="Land M."/>
            <person name="Hauser L."/>
            <person name="Pelletier D.A."/>
            <person name="Kyrpides N."/>
            <person name="Anderson I."/>
            <person name="Oda Y."/>
            <person name="Harwood C.S."/>
            <person name="Richardson P."/>
        </authorList>
    </citation>
    <scope>NUCLEOTIDE SEQUENCE [LARGE SCALE GENOMIC DNA]</scope>
    <source>
        <strain evidence="7">BisB18</strain>
    </source>
</reference>
<dbReference type="KEGG" id="rpc:RPC_0802"/>
<keyword evidence="5" id="KW-0233">DNA recombination</keyword>
<accession>Q21B63</accession>
<keyword evidence="4" id="KW-0175">Coiled coil</keyword>
<dbReference type="OrthoDB" id="370725at2"/>
<organism evidence="7">
    <name type="scientific">Rhodopseudomonas palustris (strain BisB18)</name>
    <dbReference type="NCBI Taxonomy" id="316056"/>
    <lineage>
        <taxon>Bacteria</taxon>
        <taxon>Pseudomonadati</taxon>
        <taxon>Pseudomonadota</taxon>
        <taxon>Alphaproteobacteria</taxon>
        <taxon>Hyphomicrobiales</taxon>
        <taxon>Nitrobacteraceae</taxon>
        <taxon>Rhodopseudomonas</taxon>
    </lineage>
</organism>
<dbReference type="AlphaFoldDB" id="Q21B63"/>
<evidence type="ECO:0000256" key="4">
    <source>
        <dbReference type="ARBA" id="ARBA00023054"/>
    </source>
</evidence>
<dbReference type="eggNOG" id="COG1322">
    <property type="taxonomic scope" value="Bacteria"/>
</dbReference>
<gene>
    <name evidence="7" type="ordered locus">RPC_0802</name>
</gene>
<evidence type="ECO:0000256" key="5">
    <source>
        <dbReference type="ARBA" id="ARBA00023172"/>
    </source>
</evidence>
<name>Q21B63_RHOPB</name>
<evidence type="ECO:0000256" key="3">
    <source>
        <dbReference type="ARBA" id="ARBA00021840"/>
    </source>
</evidence>
<dbReference type="EMBL" id="CP000301">
    <property type="protein sequence ID" value="ABD86373.1"/>
    <property type="molecule type" value="Genomic_DNA"/>
</dbReference>